<evidence type="ECO:0000256" key="8">
    <source>
        <dbReference type="SAM" id="Phobius"/>
    </source>
</evidence>
<accession>U7VFP5</accession>
<evidence type="ECO:0000256" key="4">
    <source>
        <dbReference type="ARBA" id="ARBA00022475"/>
    </source>
</evidence>
<evidence type="ECO:0000256" key="2">
    <source>
        <dbReference type="ARBA" id="ARBA00007935"/>
    </source>
</evidence>
<feature type="transmembrane region" description="Helical" evidence="8">
    <location>
        <begin position="115"/>
        <end position="132"/>
    </location>
</feature>
<feature type="transmembrane region" description="Helical" evidence="8">
    <location>
        <begin position="59"/>
        <end position="79"/>
    </location>
</feature>
<dbReference type="GO" id="GO:0022857">
    <property type="term" value="F:transmembrane transporter activity"/>
    <property type="evidence" value="ECO:0007669"/>
    <property type="project" value="InterPro"/>
</dbReference>
<evidence type="ECO:0000256" key="1">
    <source>
        <dbReference type="ARBA" id="ARBA00004651"/>
    </source>
</evidence>
<comment type="similarity">
    <text evidence="2">Belongs to the binding-protein-dependent transport system permease family. FecCD subfamily.</text>
</comment>
<evidence type="ECO:0000256" key="5">
    <source>
        <dbReference type="ARBA" id="ARBA00022692"/>
    </source>
</evidence>
<dbReference type="STRING" id="1319815.HMPREF0202_00466"/>
<dbReference type="Proteomes" id="UP000017081">
    <property type="component" value="Unassembled WGS sequence"/>
</dbReference>
<dbReference type="CDD" id="cd06550">
    <property type="entry name" value="TM_ABC_iron-siderophores_like"/>
    <property type="match status" value="1"/>
</dbReference>
<evidence type="ECO:0000256" key="3">
    <source>
        <dbReference type="ARBA" id="ARBA00022448"/>
    </source>
</evidence>
<dbReference type="AlphaFoldDB" id="U7VFP5"/>
<keyword evidence="10" id="KW-1185">Reference proteome</keyword>
<name>U7VFP5_9FUSO</name>
<comment type="subcellular location">
    <subcellularLocation>
        <location evidence="1">Cell membrane</location>
        <topology evidence="1">Multi-pass membrane protein</topology>
    </subcellularLocation>
</comment>
<feature type="transmembrane region" description="Helical" evidence="8">
    <location>
        <begin position="303"/>
        <end position="324"/>
    </location>
</feature>
<dbReference type="PANTHER" id="PTHR30472">
    <property type="entry name" value="FERRIC ENTEROBACTIN TRANSPORT SYSTEM PERMEASE PROTEIN"/>
    <property type="match status" value="1"/>
</dbReference>
<feature type="transmembrane region" description="Helical" evidence="8">
    <location>
        <begin position="144"/>
        <end position="169"/>
    </location>
</feature>
<evidence type="ECO:0000256" key="7">
    <source>
        <dbReference type="ARBA" id="ARBA00023136"/>
    </source>
</evidence>
<feature type="transmembrane region" description="Helical" evidence="8">
    <location>
        <begin position="237"/>
        <end position="262"/>
    </location>
</feature>
<keyword evidence="3" id="KW-0813">Transport</keyword>
<dbReference type="SUPFAM" id="SSF81345">
    <property type="entry name" value="ABC transporter involved in vitamin B12 uptake, BtuC"/>
    <property type="match status" value="1"/>
</dbReference>
<dbReference type="eggNOG" id="COG0609">
    <property type="taxonomic scope" value="Bacteria"/>
</dbReference>
<keyword evidence="4" id="KW-1003">Cell membrane</keyword>
<evidence type="ECO:0000313" key="9">
    <source>
        <dbReference type="EMBL" id="ERT69628.1"/>
    </source>
</evidence>
<sequence length="330" mass="36372">MISKNKSIAIVSVGILIFLFCFSLFIGNYEIDFIKGLNLLLGNGNKDLLEYKIIWNLRIPRAVMAIIIGMLLGSSGAITQTLFRNPMADPYIIGISASGTFGAVIAFLLGLSEVYFGVFGSIFSFITSLLIFKLSNSKRGSLDLSTLLIIGIAISALLRAVISLVMYIVGEDSFRVVLWTMGYLGGADWKKIVILLVPLLFSLIYFYINRYNLDIILLSDEEAHSLGIDIKKFKYKVLMISTFMVGFSVAFTGMIGFVGLIIPHLVRIIFGSSNIKLIPLSMLYGGLFLLLCDTISRGVLTTMEIPIGIVTAIFGAPFFIYLAFKNRRGV</sequence>
<reference evidence="9 10" key="1">
    <citation type="submission" date="2013-08" db="EMBL/GenBank/DDBJ databases">
        <authorList>
            <person name="Weinstock G."/>
            <person name="Sodergren E."/>
            <person name="Wylie T."/>
            <person name="Fulton L."/>
            <person name="Fulton R."/>
            <person name="Fronick C."/>
            <person name="O'Laughlin M."/>
            <person name="Godfrey J."/>
            <person name="Miner T."/>
            <person name="Herter B."/>
            <person name="Appelbaum E."/>
            <person name="Cordes M."/>
            <person name="Lek S."/>
            <person name="Wollam A."/>
            <person name="Pepin K.H."/>
            <person name="Palsikar V.B."/>
            <person name="Mitreva M."/>
            <person name="Wilson R.K."/>
        </authorList>
    </citation>
    <scope>NUCLEOTIDE SEQUENCE [LARGE SCALE GENOMIC DNA]</scope>
    <source>
        <strain evidence="9 10">ATCC BAA-474</strain>
    </source>
</reference>
<organism evidence="9 10">
    <name type="scientific">Cetobacterium somerae ATCC BAA-474</name>
    <dbReference type="NCBI Taxonomy" id="1319815"/>
    <lineage>
        <taxon>Bacteria</taxon>
        <taxon>Fusobacteriati</taxon>
        <taxon>Fusobacteriota</taxon>
        <taxon>Fusobacteriia</taxon>
        <taxon>Fusobacteriales</taxon>
        <taxon>Fusobacteriaceae</taxon>
        <taxon>Cetobacterium</taxon>
    </lineage>
</organism>
<dbReference type="RefSeq" id="WP_023050013.1">
    <property type="nucleotide sequence ID" value="NZ_KI518117.1"/>
</dbReference>
<comment type="caution">
    <text evidence="9">The sequence shown here is derived from an EMBL/GenBank/DDBJ whole genome shotgun (WGS) entry which is preliminary data.</text>
</comment>
<gene>
    <name evidence="9" type="ORF">HMPREF0202_00466</name>
</gene>
<keyword evidence="5 8" id="KW-0812">Transmembrane</keyword>
<dbReference type="InterPro" id="IPR037294">
    <property type="entry name" value="ABC_BtuC-like"/>
</dbReference>
<proteinExistence type="inferred from homology"/>
<keyword evidence="7 8" id="KW-0472">Membrane</keyword>
<evidence type="ECO:0000256" key="6">
    <source>
        <dbReference type="ARBA" id="ARBA00022989"/>
    </source>
</evidence>
<dbReference type="HOGENOM" id="CLU_013016_0_2_0"/>
<dbReference type="GO" id="GO:0005886">
    <property type="term" value="C:plasma membrane"/>
    <property type="evidence" value="ECO:0007669"/>
    <property type="project" value="UniProtKB-SubCell"/>
</dbReference>
<evidence type="ECO:0000313" key="10">
    <source>
        <dbReference type="Proteomes" id="UP000017081"/>
    </source>
</evidence>
<feature type="transmembrane region" description="Helical" evidence="8">
    <location>
        <begin position="268"/>
        <end position="291"/>
    </location>
</feature>
<dbReference type="PATRIC" id="fig|1319815.3.peg.448"/>
<feature type="transmembrane region" description="Helical" evidence="8">
    <location>
        <begin position="189"/>
        <end position="208"/>
    </location>
</feature>
<dbReference type="InterPro" id="IPR000522">
    <property type="entry name" value="ABC_transptr_permease_BtuC"/>
</dbReference>
<protein>
    <submittedName>
        <fullName evidence="9">Iron chelate uptake ABC transporter, FeCT family, permease protein</fullName>
    </submittedName>
</protein>
<dbReference type="Pfam" id="PF01032">
    <property type="entry name" value="FecCD"/>
    <property type="match status" value="1"/>
</dbReference>
<dbReference type="FunFam" id="1.10.3470.10:FF:000001">
    <property type="entry name" value="Vitamin B12 ABC transporter permease BtuC"/>
    <property type="match status" value="1"/>
</dbReference>
<feature type="transmembrane region" description="Helical" evidence="8">
    <location>
        <begin position="91"/>
        <end position="109"/>
    </location>
</feature>
<dbReference type="PANTHER" id="PTHR30472:SF25">
    <property type="entry name" value="ABC TRANSPORTER PERMEASE PROTEIN MJ0876-RELATED"/>
    <property type="match status" value="1"/>
</dbReference>
<dbReference type="GO" id="GO:0033214">
    <property type="term" value="P:siderophore-iron import into cell"/>
    <property type="evidence" value="ECO:0007669"/>
    <property type="project" value="TreeGrafter"/>
</dbReference>
<keyword evidence="6 8" id="KW-1133">Transmembrane helix</keyword>
<dbReference type="EMBL" id="AXZF01000016">
    <property type="protein sequence ID" value="ERT69628.1"/>
    <property type="molecule type" value="Genomic_DNA"/>
</dbReference>
<feature type="transmembrane region" description="Helical" evidence="8">
    <location>
        <begin position="7"/>
        <end position="27"/>
    </location>
</feature>
<dbReference type="Gene3D" id="1.10.3470.10">
    <property type="entry name" value="ABC transporter involved in vitamin B12 uptake, BtuC"/>
    <property type="match status" value="1"/>
</dbReference>